<dbReference type="OrthoDB" id="7873637at2"/>
<feature type="chain" id="PRO_5012441481" evidence="1">
    <location>
        <begin position="21"/>
        <end position="70"/>
    </location>
</feature>
<dbReference type="EMBL" id="FWFZ01000036">
    <property type="protein sequence ID" value="SLN75585.1"/>
    <property type="molecule type" value="Genomic_DNA"/>
</dbReference>
<feature type="signal peptide" evidence="1">
    <location>
        <begin position="1"/>
        <end position="20"/>
    </location>
</feature>
<dbReference type="AlphaFoldDB" id="A0A1Y5U2X7"/>
<organism evidence="2 3">
    <name type="scientific">Roseisalinus antarcticus</name>
    <dbReference type="NCBI Taxonomy" id="254357"/>
    <lineage>
        <taxon>Bacteria</taxon>
        <taxon>Pseudomonadati</taxon>
        <taxon>Pseudomonadota</taxon>
        <taxon>Alphaproteobacteria</taxon>
        <taxon>Rhodobacterales</taxon>
        <taxon>Roseobacteraceae</taxon>
        <taxon>Roseisalinus</taxon>
    </lineage>
</organism>
<name>A0A1Y5U2X7_9RHOB</name>
<dbReference type="Proteomes" id="UP000193900">
    <property type="component" value="Unassembled WGS sequence"/>
</dbReference>
<sequence>MFKTTLTAAAFTVIATLSNAAAPAASLAPEVAAQAPTIETVTGAEQVNYYCEWVTLYDAWGNWVTVWQCY</sequence>
<evidence type="ECO:0000313" key="2">
    <source>
        <dbReference type="EMBL" id="SLN75585.1"/>
    </source>
</evidence>
<accession>A0A1Y5U2X7</accession>
<proteinExistence type="predicted"/>
<evidence type="ECO:0000313" key="3">
    <source>
        <dbReference type="Proteomes" id="UP000193900"/>
    </source>
</evidence>
<keyword evidence="1" id="KW-0732">Signal</keyword>
<reference evidence="2 3" key="1">
    <citation type="submission" date="2017-03" db="EMBL/GenBank/DDBJ databases">
        <authorList>
            <person name="Afonso C.L."/>
            <person name="Miller P.J."/>
            <person name="Scott M.A."/>
            <person name="Spackman E."/>
            <person name="Goraichik I."/>
            <person name="Dimitrov K.M."/>
            <person name="Suarez D.L."/>
            <person name="Swayne D.E."/>
        </authorList>
    </citation>
    <scope>NUCLEOTIDE SEQUENCE [LARGE SCALE GENOMIC DNA]</scope>
    <source>
        <strain evidence="2 3">CECT 7023</strain>
    </source>
</reference>
<gene>
    <name evidence="2" type="ORF">ROA7023_03992</name>
</gene>
<protein>
    <submittedName>
        <fullName evidence="2">Uncharacterized protein</fullName>
    </submittedName>
</protein>
<keyword evidence="3" id="KW-1185">Reference proteome</keyword>
<evidence type="ECO:0000256" key="1">
    <source>
        <dbReference type="SAM" id="SignalP"/>
    </source>
</evidence>
<dbReference type="RefSeq" id="WP_085880712.1">
    <property type="nucleotide sequence ID" value="NZ_FWFZ01000036.1"/>
</dbReference>